<proteinExistence type="predicted"/>
<name>A0AAN5CJC4_9BILA</name>
<feature type="non-terminal residue" evidence="1">
    <location>
        <position position="1"/>
    </location>
</feature>
<accession>A0AAN5CJC4</accession>
<comment type="caution">
    <text evidence="1">The sequence shown here is derived from an EMBL/GenBank/DDBJ whole genome shotgun (WGS) entry which is preliminary data.</text>
</comment>
<sequence length="295" mass="33277">LSSRVDPLSSLEFLCRPMSNRSHLRPFRCAMAADLLILLCISLLCLSEAAVPKFEPVSVTDQSLVIKLINGEVVSHLDMAVHIFDLTNLEEFRKLEFKSNDRDELFSFDGLTPDTWFVFRIHYRVLFHNATDSGEKDLVTKQELVVHTKPEGSRTLPTKIEDIVASVEETFTTTQNLYVSVKSVFSDSKNIITVVVPELRCPGRGIVKPLAQQIKGAHARFHFDITSLGEEIDLFECKTVCFFPFLRVQMKNRTSETFRAREWCGSITRVIEIGTNGSPTLPLLMSIAAVPLLLM</sequence>
<gene>
    <name evidence="1" type="ORF">PMAYCL1PPCAC_15708</name>
</gene>
<evidence type="ECO:0000313" key="1">
    <source>
        <dbReference type="EMBL" id="GMR45513.1"/>
    </source>
</evidence>
<protein>
    <submittedName>
        <fullName evidence="1">Uncharacterized protein</fullName>
    </submittedName>
</protein>
<dbReference type="EMBL" id="BTRK01000004">
    <property type="protein sequence ID" value="GMR45513.1"/>
    <property type="molecule type" value="Genomic_DNA"/>
</dbReference>
<reference evidence="2" key="1">
    <citation type="submission" date="2022-10" db="EMBL/GenBank/DDBJ databases">
        <title>Genome assembly of Pristionchus species.</title>
        <authorList>
            <person name="Yoshida K."/>
            <person name="Sommer R.J."/>
        </authorList>
    </citation>
    <scope>NUCLEOTIDE SEQUENCE [LARGE SCALE GENOMIC DNA]</scope>
    <source>
        <strain evidence="2">RS5460</strain>
    </source>
</reference>
<dbReference type="AlphaFoldDB" id="A0AAN5CJC4"/>
<keyword evidence="2" id="KW-1185">Reference proteome</keyword>
<dbReference type="Proteomes" id="UP001328107">
    <property type="component" value="Unassembled WGS sequence"/>
</dbReference>
<evidence type="ECO:0000313" key="2">
    <source>
        <dbReference type="Proteomes" id="UP001328107"/>
    </source>
</evidence>
<organism evidence="1 2">
    <name type="scientific">Pristionchus mayeri</name>
    <dbReference type="NCBI Taxonomy" id="1317129"/>
    <lineage>
        <taxon>Eukaryota</taxon>
        <taxon>Metazoa</taxon>
        <taxon>Ecdysozoa</taxon>
        <taxon>Nematoda</taxon>
        <taxon>Chromadorea</taxon>
        <taxon>Rhabditida</taxon>
        <taxon>Rhabditina</taxon>
        <taxon>Diplogasteromorpha</taxon>
        <taxon>Diplogasteroidea</taxon>
        <taxon>Neodiplogasteridae</taxon>
        <taxon>Pristionchus</taxon>
    </lineage>
</organism>